<evidence type="ECO:0000259" key="3">
    <source>
        <dbReference type="Pfam" id="PF16761"/>
    </source>
</evidence>
<dbReference type="InterPro" id="IPR038986">
    <property type="entry name" value="Clr2"/>
</dbReference>
<dbReference type="Proteomes" id="UP000215127">
    <property type="component" value="Chromosome 4"/>
</dbReference>
<dbReference type="STRING" id="1276538.A0A1X7RRB5"/>
<feature type="domain" description="Cryptic loci regulator 2 C-terminal" evidence="2">
    <location>
        <begin position="349"/>
        <end position="473"/>
    </location>
</feature>
<dbReference type="PANTHER" id="PTHR38046:SF1">
    <property type="entry name" value="CRYPTIC LOCI REGULATOR 2"/>
    <property type="match status" value="1"/>
</dbReference>
<feature type="region of interest" description="Disordered" evidence="1">
    <location>
        <begin position="120"/>
        <end position="162"/>
    </location>
</feature>
<sequence>MVIILQVGDASDGTNATPAVPAIVRNDAYFLNALGDRWAKDQGIFQPGQTYRLDRLPAGYGGFEKNRENSKHVDRYLYGHPNGVMRSLNEAFPHFKYLQENGGAIGCDCKLCSGKKPVKTRVSSGSPAVRTQAPVKQKRKSTLTHGGYLSDSSEPRRSRQVDEEGMVDVYRLLLDKVKEAGTEGSVLEMFADQVSPDWRAGHELVEELLSKKDPMYSPRYGELVLFTRSGPENIHPRWEAGVVTQLPVEPISDEDLLGVPPTKTHNVSYSGFRVEPMPEPDNNQKQYSSQHKYVPLHSIRPLSLWRDCLKGDTDSQTHPTLRHALTVASSFCTVGPIKFQGTWPSASLYMRGCFIGPELVVLGDTVRLMPRLSDDQDSVTDIMIISSIRLRFVNMDEANDDDYDGEIPYNTCLHVLGKAYTLNPAKGYRGEDTKPALPRPDLAIFGTWYPMVDPDEPKAKLEIPFARILGKCFEESAMKAWLSPPATTPASSFQAVNARPMTPYKPDLSRGLEAVREARQFSADNDSRIDRESEKSWFWAETRIEQLDLHEVNGRFVGVKDQTRDKIQMRAWRQALKVLDGKKGSSEAYAAAIREREVIQQSQSQQVEEAFGMMGGAAQQADSGTEGEASGRAGGEVGIVEIEDDDVAETEPQGDTMDVDDLPPSQATPKNGMLTSIPKPIDLSDDEEDQDELMTGWGIRGT</sequence>
<evidence type="ECO:0000313" key="4">
    <source>
        <dbReference type="EMBL" id="SMQ49982.1"/>
    </source>
</evidence>
<dbReference type="InterPro" id="IPR031915">
    <property type="entry name" value="Clr2_N"/>
</dbReference>
<dbReference type="GO" id="GO:0070824">
    <property type="term" value="C:SHREC complex"/>
    <property type="evidence" value="ECO:0007669"/>
    <property type="project" value="InterPro"/>
</dbReference>
<dbReference type="InterPro" id="IPR018839">
    <property type="entry name" value="Tscrpt-silencing_Clr2_C"/>
</dbReference>
<feature type="compositionally biased region" description="Acidic residues" evidence="1">
    <location>
        <begin position="683"/>
        <end position="692"/>
    </location>
</feature>
<organism evidence="4 5">
    <name type="scientific">Zymoseptoria tritici (strain ST99CH_3D7)</name>
    <dbReference type="NCBI Taxonomy" id="1276538"/>
    <lineage>
        <taxon>Eukaryota</taxon>
        <taxon>Fungi</taxon>
        <taxon>Dikarya</taxon>
        <taxon>Ascomycota</taxon>
        <taxon>Pezizomycotina</taxon>
        <taxon>Dothideomycetes</taxon>
        <taxon>Dothideomycetidae</taxon>
        <taxon>Mycosphaerellales</taxon>
        <taxon>Mycosphaerellaceae</taxon>
        <taxon>Zymoseptoria</taxon>
    </lineage>
</organism>
<gene>
    <name evidence="4" type="ORF">ZT3D7_G5134</name>
</gene>
<protein>
    <recommendedName>
        <fullName evidence="6">Cryptic loci regulator 2 N-terminal domain-containing protein</fullName>
    </recommendedName>
</protein>
<feature type="compositionally biased region" description="Basic and acidic residues" evidence="1">
    <location>
        <begin position="153"/>
        <end position="162"/>
    </location>
</feature>
<name>A0A1X7RRB5_ZYMT9</name>
<evidence type="ECO:0008006" key="6">
    <source>
        <dbReference type="Google" id="ProtNLM"/>
    </source>
</evidence>
<reference evidence="4 5" key="1">
    <citation type="submission" date="2016-06" db="EMBL/GenBank/DDBJ databases">
        <authorList>
            <person name="Kjaerup R.B."/>
            <person name="Dalgaard T.S."/>
            <person name="Juul-Madsen H.R."/>
        </authorList>
    </citation>
    <scope>NUCLEOTIDE SEQUENCE [LARGE SCALE GENOMIC DNA]</scope>
</reference>
<dbReference type="PANTHER" id="PTHR38046">
    <property type="entry name" value="CRYPTIC LOCI REGULATOR 2"/>
    <property type="match status" value="1"/>
</dbReference>
<dbReference type="EMBL" id="LT853695">
    <property type="protein sequence ID" value="SMQ49982.1"/>
    <property type="molecule type" value="Genomic_DNA"/>
</dbReference>
<dbReference type="GO" id="GO:0033553">
    <property type="term" value="C:rDNA heterochromatin"/>
    <property type="evidence" value="ECO:0007669"/>
    <property type="project" value="TreeGrafter"/>
</dbReference>
<dbReference type="Pfam" id="PF10383">
    <property type="entry name" value="Clr2"/>
    <property type="match status" value="1"/>
</dbReference>
<evidence type="ECO:0000259" key="2">
    <source>
        <dbReference type="Pfam" id="PF10383"/>
    </source>
</evidence>
<proteinExistence type="predicted"/>
<dbReference type="Pfam" id="PF16761">
    <property type="entry name" value="Clr2_transil"/>
    <property type="match status" value="1"/>
</dbReference>
<dbReference type="GO" id="GO:0031934">
    <property type="term" value="C:mating-type region heterochromatin"/>
    <property type="evidence" value="ECO:0007669"/>
    <property type="project" value="TreeGrafter"/>
</dbReference>
<evidence type="ECO:0000256" key="1">
    <source>
        <dbReference type="SAM" id="MobiDB-lite"/>
    </source>
</evidence>
<keyword evidence="5" id="KW-1185">Reference proteome</keyword>
<evidence type="ECO:0000313" key="5">
    <source>
        <dbReference type="Proteomes" id="UP000215127"/>
    </source>
</evidence>
<feature type="domain" description="Cryptic loci regulator 2 N-terminal" evidence="3">
    <location>
        <begin position="51"/>
        <end position="112"/>
    </location>
</feature>
<feature type="region of interest" description="Disordered" evidence="1">
    <location>
        <begin position="644"/>
        <end position="702"/>
    </location>
</feature>
<accession>A0A1X7RRB5</accession>
<dbReference type="AlphaFoldDB" id="A0A1X7RRB5"/>
<dbReference type="GO" id="GO:0030466">
    <property type="term" value="P:silent mating-type cassette heterochromatin formation"/>
    <property type="evidence" value="ECO:0007669"/>
    <property type="project" value="TreeGrafter"/>
</dbReference>